<dbReference type="EMBL" id="JAVKPH010000020">
    <property type="protein sequence ID" value="MDR5654011.1"/>
    <property type="molecule type" value="Genomic_DNA"/>
</dbReference>
<dbReference type="RefSeq" id="WP_310458186.1">
    <property type="nucleotide sequence ID" value="NZ_JAVKPH010000020.1"/>
</dbReference>
<dbReference type="SFLD" id="SFLDS00019">
    <property type="entry name" value="Glutathione_Transferase_(cytos"/>
    <property type="match status" value="1"/>
</dbReference>
<evidence type="ECO:0000313" key="4">
    <source>
        <dbReference type="Proteomes" id="UP001247754"/>
    </source>
</evidence>
<sequence>MIDLYCAGTPNVLKIEIMLEETGLPYRLLPLNVWKGEQFAPAFLGINPNGKVPAIVDHDAEEGPYGVMESAAILIYLAEKTGRFLPAAGRNRHDVLQWLAFQAANQGPAGGQFVHFQRYAGPGHDYSLNRYRTELHRVYGVMERRLSAVSHLAGPEYSIADMAALPWLVSLSNMFRDSVPFVDIDSALHPALSAWAARCLQRPAVQRALKAHATIRSGLPEATDDDKDRFFGRGRYAHRMA</sequence>
<dbReference type="Gene3D" id="3.40.30.10">
    <property type="entry name" value="Glutaredoxin"/>
    <property type="match status" value="1"/>
</dbReference>
<protein>
    <submittedName>
        <fullName evidence="3">Glutathione S-transferase N-terminal domain-containing protein</fullName>
    </submittedName>
</protein>
<dbReference type="InterPro" id="IPR036249">
    <property type="entry name" value="Thioredoxin-like_sf"/>
</dbReference>
<dbReference type="SUPFAM" id="SSF47616">
    <property type="entry name" value="GST C-terminal domain-like"/>
    <property type="match status" value="1"/>
</dbReference>
<evidence type="ECO:0000259" key="2">
    <source>
        <dbReference type="PROSITE" id="PS50405"/>
    </source>
</evidence>
<evidence type="ECO:0000313" key="3">
    <source>
        <dbReference type="EMBL" id="MDR5654011.1"/>
    </source>
</evidence>
<dbReference type="InterPro" id="IPR040079">
    <property type="entry name" value="Glutathione_S-Trfase"/>
</dbReference>
<keyword evidence="4" id="KW-1185">Reference proteome</keyword>
<dbReference type="InterPro" id="IPR010987">
    <property type="entry name" value="Glutathione-S-Trfase_C-like"/>
</dbReference>
<dbReference type="SFLD" id="SFLDG00358">
    <property type="entry name" value="Main_(cytGST)"/>
    <property type="match status" value="1"/>
</dbReference>
<organism evidence="3 4">
    <name type="scientific">Ruixingdingia sedimenti</name>
    <dbReference type="NCBI Taxonomy" id="3073604"/>
    <lineage>
        <taxon>Bacteria</taxon>
        <taxon>Pseudomonadati</taxon>
        <taxon>Pseudomonadota</taxon>
        <taxon>Alphaproteobacteria</taxon>
        <taxon>Rhodobacterales</taxon>
        <taxon>Paracoccaceae</taxon>
        <taxon>Ruixingdingia</taxon>
    </lineage>
</organism>
<dbReference type="SUPFAM" id="SSF52833">
    <property type="entry name" value="Thioredoxin-like"/>
    <property type="match status" value="1"/>
</dbReference>
<dbReference type="SFLD" id="SFLDG01151">
    <property type="entry name" value="Main.2:_Nu-like"/>
    <property type="match status" value="1"/>
</dbReference>
<feature type="domain" description="GST N-terminal" evidence="1">
    <location>
        <begin position="1"/>
        <end position="85"/>
    </location>
</feature>
<dbReference type="PANTHER" id="PTHR44051">
    <property type="entry name" value="GLUTATHIONE S-TRANSFERASE-RELATED"/>
    <property type="match status" value="1"/>
</dbReference>
<name>A0ABU1FAV1_9RHOB</name>
<comment type="caution">
    <text evidence="3">The sequence shown here is derived from an EMBL/GenBank/DDBJ whole genome shotgun (WGS) entry which is preliminary data.</text>
</comment>
<dbReference type="InterPro" id="IPR004045">
    <property type="entry name" value="Glutathione_S-Trfase_N"/>
</dbReference>
<gene>
    <name evidence="3" type="ORF">RGD00_15460</name>
</gene>
<dbReference type="PANTHER" id="PTHR44051:SF8">
    <property type="entry name" value="GLUTATHIONE S-TRANSFERASE GSTA"/>
    <property type="match status" value="1"/>
</dbReference>
<dbReference type="CDD" id="cd03048">
    <property type="entry name" value="GST_N_Ure2p_like"/>
    <property type="match status" value="1"/>
</dbReference>
<dbReference type="Pfam" id="PF13410">
    <property type="entry name" value="GST_C_2"/>
    <property type="match status" value="1"/>
</dbReference>
<proteinExistence type="predicted"/>
<dbReference type="PROSITE" id="PS50404">
    <property type="entry name" value="GST_NTER"/>
    <property type="match status" value="1"/>
</dbReference>
<dbReference type="Proteomes" id="UP001247754">
    <property type="component" value="Unassembled WGS sequence"/>
</dbReference>
<feature type="domain" description="GST C-terminal" evidence="2">
    <location>
        <begin position="88"/>
        <end position="231"/>
    </location>
</feature>
<accession>A0ABU1FAV1</accession>
<dbReference type="Pfam" id="PF13409">
    <property type="entry name" value="GST_N_2"/>
    <property type="match status" value="1"/>
</dbReference>
<dbReference type="PROSITE" id="PS50405">
    <property type="entry name" value="GST_CTER"/>
    <property type="match status" value="1"/>
</dbReference>
<dbReference type="Gene3D" id="1.20.1050.10">
    <property type="match status" value="1"/>
</dbReference>
<reference evidence="3 4" key="1">
    <citation type="submission" date="2023-09" db="EMBL/GenBank/DDBJ databases">
        <title>Xinfangfangia sedmenti sp. nov., isolated the sedment.</title>
        <authorList>
            <person name="Xu L."/>
        </authorList>
    </citation>
    <scope>NUCLEOTIDE SEQUENCE [LARGE SCALE GENOMIC DNA]</scope>
    <source>
        <strain evidence="3 4">LG-4</strain>
    </source>
</reference>
<evidence type="ECO:0000259" key="1">
    <source>
        <dbReference type="PROSITE" id="PS50404"/>
    </source>
</evidence>
<dbReference type="InterPro" id="IPR036282">
    <property type="entry name" value="Glutathione-S-Trfase_C_sf"/>
</dbReference>